<dbReference type="STRING" id="735517.SAMN05444272_4392"/>
<dbReference type="NCBIfam" id="TIGR04559">
    <property type="entry name" value="SoxH_rel_PQQ_2"/>
    <property type="match status" value="1"/>
</dbReference>
<dbReference type="Proteomes" id="UP000186002">
    <property type="component" value="Unassembled WGS sequence"/>
</dbReference>
<gene>
    <name evidence="3" type="ORF">SAMN05444272_4392</name>
</gene>
<dbReference type="SMART" id="SM00849">
    <property type="entry name" value="Lactamase_B"/>
    <property type="match status" value="1"/>
</dbReference>
<dbReference type="SUPFAM" id="SSF56281">
    <property type="entry name" value="Metallo-hydrolase/oxidoreductase"/>
    <property type="match status" value="1"/>
</dbReference>
<dbReference type="OrthoDB" id="420651at2"/>
<protein>
    <submittedName>
        <fullName evidence="3">Quinoprotein relay system zinc metallohydrolase 2</fullName>
    </submittedName>
</protein>
<dbReference type="GO" id="GO:0017001">
    <property type="term" value="P:antibiotic catabolic process"/>
    <property type="evidence" value="ECO:0007669"/>
    <property type="project" value="UniProtKB-ARBA"/>
</dbReference>
<dbReference type="Gene3D" id="3.60.15.10">
    <property type="entry name" value="Ribonuclease Z/Hydroxyacylglutathione hydrolase-like"/>
    <property type="match status" value="1"/>
</dbReference>
<dbReference type="GO" id="GO:0016787">
    <property type="term" value="F:hydrolase activity"/>
    <property type="evidence" value="ECO:0007669"/>
    <property type="project" value="UniProtKB-KW"/>
</dbReference>
<dbReference type="PANTHER" id="PTHR42951:SF4">
    <property type="entry name" value="ACYL-COENZYME A THIOESTERASE MBLAC2"/>
    <property type="match status" value="1"/>
</dbReference>
<evidence type="ECO:0000259" key="2">
    <source>
        <dbReference type="SMART" id="SM00849"/>
    </source>
</evidence>
<organism evidence="3 4">
    <name type="scientific">Roseibium suaedae</name>
    <dbReference type="NCBI Taxonomy" id="735517"/>
    <lineage>
        <taxon>Bacteria</taxon>
        <taxon>Pseudomonadati</taxon>
        <taxon>Pseudomonadota</taxon>
        <taxon>Alphaproteobacteria</taxon>
        <taxon>Hyphomicrobiales</taxon>
        <taxon>Stappiaceae</taxon>
        <taxon>Roseibium</taxon>
    </lineage>
</organism>
<comment type="similarity">
    <text evidence="1">Belongs to the metallo-beta-lactamase superfamily. Class-B beta-lactamase family.</text>
</comment>
<proteinExistence type="inferred from homology"/>
<dbReference type="RefSeq" id="WP_073015504.1">
    <property type="nucleotide sequence ID" value="NZ_FRBW01000007.1"/>
</dbReference>
<keyword evidence="3" id="KW-0378">Hydrolase</keyword>
<accession>A0A1M7PG83</accession>
<keyword evidence="4" id="KW-1185">Reference proteome</keyword>
<dbReference type="Pfam" id="PF00753">
    <property type="entry name" value="Lactamase_B"/>
    <property type="match status" value="1"/>
</dbReference>
<dbReference type="InterPro" id="IPR001279">
    <property type="entry name" value="Metallo-B-lactamas"/>
</dbReference>
<feature type="domain" description="Metallo-beta-lactamase" evidence="2">
    <location>
        <begin position="110"/>
        <end position="295"/>
    </location>
</feature>
<evidence type="ECO:0000313" key="4">
    <source>
        <dbReference type="Proteomes" id="UP000186002"/>
    </source>
</evidence>
<dbReference type="EMBL" id="FRBW01000007">
    <property type="protein sequence ID" value="SHN15778.1"/>
    <property type="molecule type" value="Genomic_DNA"/>
</dbReference>
<dbReference type="CDD" id="cd16282">
    <property type="entry name" value="metallo-hydrolase-like_MBL-fold"/>
    <property type="match status" value="1"/>
</dbReference>
<sequence>MFELVVTLCLAASPSGISSGPASTASPICREVLIPGHETAERETCEADLARFQLPQGWPEGLAPESQDDLAGKLGCQHQGTALSVTEIAPGVFVHEGRIEEPGAENAGDVSNSGFIIGKTSVAVIDAGGSRLTGERLYRALRHQTDLPVSHLILTHMHPDHVLGASVFREAGASVVGHPALARALEDRAGSYLASFGRLIGDPAFLGTRVILPDNSAEEAKTVIDLGERRLQLRSWPLAHSPSDLTVLDEATGTLFAGDLLFDRHAPALDGSLKGWQAALEQLTELPVTQLVPGHGGPVLASPEGIEPLRHYLEVLARDTREAIARGEPLSRAASHIGEGEAANWALFGLYNPRNATAAYSELEWE</sequence>
<dbReference type="InterPro" id="IPR036866">
    <property type="entry name" value="RibonucZ/Hydroxyglut_hydro"/>
</dbReference>
<evidence type="ECO:0000313" key="3">
    <source>
        <dbReference type="EMBL" id="SHN15778.1"/>
    </source>
</evidence>
<dbReference type="InterPro" id="IPR030829">
    <property type="entry name" value="SoxH-rel_PQQ_2"/>
</dbReference>
<evidence type="ECO:0000256" key="1">
    <source>
        <dbReference type="ARBA" id="ARBA00005250"/>
    </source>
</evidence>
<dbReference type="InterPro" id="IPR050855">
    <property type="entry name" value="NDM-1-like"/>
</dbReference>
<dbReference type="AlphaFoldDB" id="A0A1M7PG83"/>
<reference evidence="3 4" key="1">
    <citation type="submission" date="2016-11" db="EMBL/GenBank/DDBJ databases">
        <authorList>
            <person name="Jaros S."/>
            <person name="Januszkiewicz K."/>
            <person name="Wedrychowicz H."/>
        </authorList>
    </citation>
    <scope>NUCLEOTIDE SEQUENCE [LARGE SCALE GENOMIC DNA]</scope>
    <source>
        <strain evidence="3 4">DSM 22153</strain>
    </source>
</reference>
<dbReference type="PANTHER" id="PTHR42951">
    <property type="entry name" value="METALLO-BETA-LACTAMASE DOMAIN-CONTAINING"/>
    <property type="match status" value="1"/>
</dbReference>
<name>A0A1M7PG83_9HYPH</name>